<keyword evidence="2" id="KW-0238">DNA-binding</keyword>
<protein>
    <submittedName>
        <fullName evidence="4">Addiction module antidote protein, HigA family</fullName>
    </submittedName>
</protein>
<proteinExistence type="inferred from homology"/>
<evidence type="ECO:0000256" key="1">
    <source>
        <dbReference type="ARBA" id="ARBA00007227"/>
    </source>
</evidence>
<feature type="domain" description="HTH cro/C1-type" evidence="3">
    <location>
        <begin position="18"/>
        <end position="72"/>
    </location>
</feature>
<comment type="caution">
    <text evidence="4">The sequence shown here is derived from an EMBL/GenBank/DDBJ whole genome shotgun (WGS) entry which is preliminary data.</text>
</comment>
<dbReference type="PANTHER" id="PTHR36924:SF1">
    <property type="entry name" value="ANTITOXIN HIGA-1"/>
    <property type="match status" value="1"/>
</dbReference>
<gene>
    <name evidence="4" type="primary">higA</name>
    <name evidence="4" type="ORF">CV103_01270</name>
</gene>
<dbReference type="Pfam" id="PF06114">
    <property type="entry name" value="Peptidase_M78"/>
    <property type="match status" value="1"/>
</dbReference>
<dbReference type="Gene3D" id="1.10.10.2910">
    <property type="match status" value="1"/>
</dbReference>
<evidence type="ECO:0000259" key="3">
    <source>
        <dbReference type="PROSITE" id="PS50943"/>
    </source>
</evidence>
<name>A0A2T4I864_9SPHN</name>
<dbReference type="GO" id="GO:0003677">
    <property type="term" value="F:DNA binding"/>
    <property type="evidence" value="ECO:0007669"/>
    <property type="project" value="UniProtKB-KW"/>
</dbReference>
<dbReference type="AlphaFoldDB" id="A0A2T4I864"/>
<evidence type="ECO:0000256" key="2">
    <source>
        <dbReference type="ARBA" id="ARBA00023125"/>
    </source>
</evidence>
<evidence type="ECO:0000313" key="5">
    <source>
        <dbReference type="Proteomes" id="UP000241206"/>
    </source>
</evidence>
<dbReference type="NCBIfam" id="TIGR02607">
    <property type="entry name" value="antidote_HigA"/>
    <property type="match status" value="1"/>
</dbReference>
<dbReference type="InterPro" id="IPR001387">
    <property type="entry name" value="Cro/C1-type_HTH"/>
</dbReference>
<sequence length="361" mass="40786">MTDLSYHPSRGIRPGKLLEEFLEARDMSARELARRCGRSGKLIVEILAGKAPIEPETALQFERVLDMDADLWLGLEAHYRLQLAKAKEVERLASDSVWAARFPVKELEKRGLFAPAQGGNRVRQLLEFFGVGSVDACRERFDELAAVSYRHSPSFESHEEALIVWLRLGEREAEALDCAEYGKARFLQELRGIRELTVLSVEDFLPEVRKRCARAGVAFALVKPLKGVALSGISRWLSPRKALIQQSLRHKANDHFWFTFFHEAAHLLLHSRKAVFLDGNGYSNADPAQEEEANEWAANFLVPQAELRKFIARFDGTAEEVRAFAAEQGIAPGIVVGQLQKRGVLAYSQMNSLKDHYQWSE</sequence>
<evidence type="ECO:0000313" key="4">
    <source>
        <dbReference type="EMBL" id="PTD27725.1"/>
    </source>
</evidence>
<dbReference type="InterPro" id="IPR010982">
    <property type="entry name" value="Lambda_DNA-bd_dom_sf"/>
</dbReference>
<dbReference type="PROSITE" id="PS50943">
    <property type="entry name" value="HTH_CROC1"/>
    <property type="match status" value="1"/>
</dbReference>
<dbReference type="PANTHER" id="PTHR36924">
    <property type="entry name" value="ANTITOXIN HIGA-1"/>
    <property type="match status" value="1"/>
</dbReference>
<dbReference type="Proteomes" id="UP000241206">
    <property type="component" value="Unassembled WGS sequence"/>
</dbReference>
<organism evidence="4 5">
    <name type="scientific">Edaphosphingomonas fennica</name>
    <dbReference type="NCBI Taxonomy" id="114404"/>
    <lineage>
        <taxon>Bacteria</taxon>
        <taxon>Pseudomonadati</taxon>
        <taxon>Pseudomonadota</taxon>
        <taxon>Alphaproteobacteria</taxon>
        <taxon>Sphingomonadales</taxon>
        <taxon>Rhizorhabdaceae</taxon>
        <taxon>Edaphosphingomonas</taxon>
    </lineage>
</organism>
<dbReference type="SUPFAM" id="SSF47413">
    <property type="entry name" value="lambda repressor-like DNA-binding domains"/>
    <property type="match status" value="1"/>
</dbReference>
<comment type="similarity">
    <text evidence="1">Belongs to the short-chain fatty acyl-CoA assimilation regulator (ScfR) family.</text>
</comment>
<dbReference type="Gene3D" id="1.10.260.40">
    <property type="entry name" value="lambda repressor-like DNA-binding domains"/>
    <property type="match status" value="1"/>
</dbReference>
<dbReference type="SMART" id="SM00530">
    <property type="entry name" value="HTH_XRE"/>
    <property type="match status" value="1"/>
</dbReference>
<accession>A0A2T4I864</accession>
<dbReference type="EMBL" id="PHHF01000004">
    <property type="protein sequence ID" value="PTD27725.1"/>
    <property type="molecule type" value="Genomic_DNA"/>
</dbReference>
<reference evidence="4 5" key="1">
    <citation type="submission" date="2017-11" db="EMBL/GenBank/DDBJ databases">
        <title>Sphingomonas oleivorans sp. nov., isolated from oil-contaminated soil.</title>
        <authorList>
            <person name="Wang L."/>
            <person name="Chen L."/>
        </authorList>
    </citation>
    <scope>NUCLEOTIDE SEQUENCE [LARGE SCALE GENOMIC DNA]</scope>
    <source>
        <strain evidence="4 5">K101</strain>
    </source>
</reference>
<dbReference type="RefSeq" id="WP_107393713.1">
    <property type="nucleotide sequence ID" value="NZ_PHHF01000004.1"/>
</dbReference>
<dbReference type="InterPro" id="IPR010359">
    <property type="entry name" value="IrrE_HExxH"/>
</dbReference>
<keyword evidence="5" id="KW-1185">Reference proteome</keyword>
<dbReference type="InterPro" id="IPR013430">
    <property type="entry name" value="Toxin_antidote_HigA"/>
</dbReference>
<dbReference type="CDD" id="cd00093">
    <property type="entry name" value="HTH_XRE"/>
    <property type="match status" value="1"/>
</dbReference>